<dbReference type="EMBL" id="JAHQYH010000004">
    <property type="protein sequence ID" value="MBV0915018.1"/>
    <property type="molecule type" value="Genomic_DNA"/>
</dbReference>
<feature type="region of interest" description="Disordered" evidence="3">
    <location>
        <begin position="217"/>
        <end position="254"/>
    </location>
</feature>
<keyword evidence="4" id="KW-0732">Signal</keyword>
<organism evidence="6 7">
    <name type="scientific">Apilactobacillus waqarii</name>
    <dbReference type="NCBI Taxonomy" id="2851006"/>
    <lineage>
        <taxon>Bacteria</taxon>
        <taxon>Bacillati</taxon>
        <taxon>Bacillota</taxon>
        <taxon>Bacilli</taxon>
        <taxon>Lactobacillales</taxon>
        <taxon>Lactobacillaceae</taxon>
        <taxon>Apilactobacillus</taxon>
    </lineage>
</organism>
<dbReference type="Proteomes" id="UP000751196">
    <property type="component" value="Unassembled WGS sequence"/>
</dbReference>
<feature type="domain" description="Mannosyl-glycoprotein endo-beta-N-acetylglucosamidase-like" evidence="5">
    <location>
        <begin position="58"/>
        <end position="213"/>
    </location>
</feature>
<sequence>MRRKPIVKSLLYVLSASAVISAGHVYVSHADDLDNGANNTATAATVNTNVTAASSINNILGSQLTADNFISTISPIAQSIANSNNLYASTMVAQAALESGYGTSYLTQIANNLFGIKSFDGTGVKLKTSEYNSKGQAYSTYAYFKSYNSVVDSLQGYATFLTVNSRYANVFKSQAKDGIEAATNIQKDGYATDPSYATKLINLIKTYNLTALDGNTSSTNTNTNTPSTPSTNSSSNTTNTNNTTNTQSTTTKPKKTLATATYTYGNPLETFQLSSKFANYNLYTHVKDTTAKNVTGNWPSHLKEGSNVYVDCLAVRTYKGASTTWYRIKASKNAKSYWVSAKAIDFPTIHVKQYNGKAKLSHANRGLYSNVFNSQTLAKSLGSSNSYKDQTFNVNQIATYTYHGKENTWYRINVSNLGDVWVNKTGVTYNKAEKKVAKKKVTKKKAKKVAKKKTTTKSSVYSKASGHAYLNNYGKFALYNHIPGTSKHIQKTAWSQVKVPKDYKVSVNLKGIRTEYNTTWYRIVLNHKNYWISAKSLLFY</sequence>
<comment type="caution">
    <text evidence="6">The sequence shown here is derived from an EMBL/GenBank/DDBJ whole genome shotgun (WGS) entry which is preliminary data.</text>
</comment>
<dbReference type="Pfam" id="PF01832">
    <property type="entry name" value="Glucosaminidase"/>
    <property type="match status" value="1"/>
</dbReference>
<dbReference type="RefSeq" id="WP_217304181.1">
    <property type="nucleotide sequence ID" value="NZ_JAHQYH010000004.1"/>
</dbReference>
<evidence type="ECO:0000256" key="4">
    <source>
        <dbReference type="SAM" id="SignalP"/>
    </source>
</evidence>
<evidence type="ECO:0000256" key="1">
    <source>
        <dbReference type="ARBA" id="ARBA00010266"/>
    </source>
</evidence>
<feature type="chain" id="PRO_5046032649" evidence="4">
    <location>
        <begin position="31"/>
        <end position="540"/>
    </location>
</feature>
<protein>
    <submittedName>
        <fullName evidence="6">Glucosaminidase domain-containing protein</fullName>
    </submittedName>
</protein>
<proteinExistence type="inferred from homology"/>
<comment type="similarity">
    <text evidence="1">Belongs to the glycosyl hydrolase 73 family.</text>
</comment>
<dbReference type="InterPro" id="IPR051056">
    <property type="entry name" value="Glycosyl_Hydrolase_73"/>
</dbReference>
<dbReference type="PANTHER" id="PTHR33308:SF9">
    <property type="entry name" value="PEPTIDOGLYCAN HYDROLASE FLGJ"/>
    <property type="match status" value="1"/>
</dbReference>
<feature type="signal peptide" evidence="4">
    <location>
        <begin position="1"/>
        <end position="30"/>
    </location>
</feature>
<keyword evidence="2" id="KW-0378">Hydrolase</keyword>
<gene>
    <name evidence="6" type="ORF">KTJ72_03780</name>
</gene>
<evidence type="ECO:0000259" key="5">
    <source>
        <dbReference type="SMART" id="SM00047"/>
    </source>
</evidence>
<accession>A0ABS6M4A3</accession>
<evidence type="ECO:0000313" key="7">
    <source>
        <dbReference type="Proteomes" id="UP000751196"/>
    </source>
</evidence>
<evidence type="ECO:0000313" key="6">
    <source>
        <dbReference type="EMBL" id="MBV0915018.1"/>
    </source>
</evidence>
<name>A0ABS6M4A3_9LACO</name>
<dbReference type="PANTHER" id="PTHR33308">
    <property type="entry name" value="PEPTIDOGLYCAN HYDROLASE FLGJ"/>
    <property type="match status" value="1"/>
</dbReference>
<reference evidence="6 7" key="1">
    <citation type="submission" date="2021-06" db="EMBL/GenBank/DDBJ databases">
        <title>Draft genome sequence of a glucan synthesizing Apilactobacillus waqareii isolate HBW1.</title>
        <authorList>
            <person name="Anwar M.A."/>
        </authorList>
    </citation>
    <scope>NUCLEOTIDE SEQUENCE [LARGE SCALE GENOMIC DNA]</scope>
    <source>
        <strain evidence="6 7">HBW1</strain>
    </source>
</reference>
<dbReference type="InterPro" id="IPR002901">
    <property type="entry name" value="MGlyc_endo_b_GlcNAc-like_dom"/>
</dbReference>
<dbReference type="SMART" id="SM00047">
    <property type="entry name" value="LYZ2"/>
    <property type="match status" value="1"/>
</dbReference>
<evidence type="ECO:0000256" key="3">
    <source>
        <dbReference type="SAM" id="MobiDB-lite"/>
    </source>
</evidence>
<keyword evidence="7" id="KW-1185">Reference proteome</keyword>
<evidence type="ECO:0000256" key="2">
    <source>
        <dbReference type="ARBA" id="ARBA00022801"/>
    </source>
</evidence>